<feature type="transmembrane region" description="Helical" evidence="1">
    <location>
        <begin position="409"/>
        <end position="433"/>
    </location>
</feature>
<feature type="transmembrane region" description="Helical" evidence="1">
    <location>
        <begin position="176"/>
        <end position="201"/>
    </location>
</feature>
<dbReference type="InterPro" id="IPR009827">
    <property type="entry name" value="MatC_N"/>
</dbReference>
<protein>
    <recommendedName>
        <fullName evidence="2">Dicarboxylate carrier MatC N-terminal domain-containing protein</fullName>
    </recommendedName>
</protein>
<feature type="transmembrane region" description="Helical" evidence="1">
    <location>
        <begin position="135"/>
        <end position="156"/>
    </location>
</feature>
<evidence type="ECO:0000256" key="1">
    <source>
        <dbReference type="SAM" id="Phobius"/>
    </source>
</evidence>
<feature type="transmembrane region" description="Helical" evidence="1">
    <location>
        <begin position="365"/>
        <end position="386"/>
    </location>
</feature>
<dbReference type="KEGG" id="pabs:JIR001_12670"/>
<keyword evidence="1" id="KW-0472">Membrane</keyword>
<keyword evidence="1" id="KW-1133">Transmembrane helix</keyword>
<feature type="transmembrane region" description="Helical" evidence="1">
    <location>
        <begin position="326"/>
        <end position="353"/>
    </location>
</feature>
<dbReference type="Pfam" id="PF07158">
    <property type="entry name" value="MatC_N"/>
    <property type="match status" value="1"/>
</dbReference>
<feature type="transmembrane region" description="Helical" evidence="1">
    <location>
        <begin position="48"/>
        <end position="68"/>
    </location>
</feature>
<dbReference type="EMBL" id="AP024601">
    <property type="protein sequence ID" value="BCU81484.1"/>
    <property type="molecule type" value="Genomic_DNA"/>
</dbReference>
<dbReference type="RefSeq" id="WP_212774710.1">
    <property type="nucleotide sequence ID" value="NZ_AP024601.1"/>
</dbReference>
<keyword evidence="1" id="KW-0812">Transmembrane</keyword>
<feature type="transmembrane region" description="Helical" evidence="1">
    <location>
        <begin position="290"/>
        <end position="306"/>
    </location>
</feature>
<gene>
    <name evidence="3" type="ORF">JIR001_12670</name>
</gene>
<organism evidence="3 4">
    <name type="scientific">Polycladomyces abyssicola</name>
    <dbReference type="NCBI Taxonomy" id="1125966"/>
    <lineage>
        <taxon>Bacteria</taxon>
        <taxon>Bacillati</taxon>
        <taxon>Bacillota</taxon>
        <taxon>Bacilli</taxon>
        <taxon>Bacillales</taxon>
        <taxon>Thermoactinomycetaceae</taxon>
        <taxon>Polycladomyces</taxon>
    </lineage>
</organism>
<feature type="transmembrane region" description="Helical" evidence="1">
    <location>
        <begin position="6"/>
        <end position="36"/>
    </location>
</feature>
<evidence type="ECO:0000313" key="3">
    <source>
        <dbReference type="EMBL" id="BCU81484.1"/>
    </source>
</evidence>
<evidence type="ECO:0000259" key="2">
    <source>
        <dbReference type="Pfam" id="PF07158"/>
    </source>
</evidence>
<keyword evidence="4" id="KW-1185">Reference proteome</keyword>
<accession>A0A8D5UEA3</accession>
<dbReference type="Proteomes" id="UP000677436">
    <property type="component" value="Chromosome"/>
</dbReference>
<name>A0A8D5UEA3_9BACL</name>
<reference evidence="3" key="2">
    <citation type="journal article" date="2021" name="Microbiol. Resour. Announc.">
        <title>Complete Genome Sequence of Polycladomyces abyssicola JIR-001T, Isolated from Hemipelagic Sediment in Deep Seawater.</title>
        <authorList>
            <person name="Tsubouchi T."/>
            <person name="Kaneko Y."/>
        </authorList>
    </citation>
    <scope>NUCLEOTIDE SEQUENCE</scope>
    <source>
        <strain evidence="3">JIR-001</strain>
    </source>
</reference>
<sequence length="434" mass="45262">MSVELVTIIVLLIMFVIGSVLPINLGVLGFVAAFLVSTLISDLSVKDIYSAFPANLFVTLTGVTYLFAIAQNNGTIDLITGWGLRLVRGNLGLIPWVMFGLCTLLTSVGTLGPAAVAILAPIALRFAARYHISPLLMGILVVTGSTAGSFSPLNPYGVIVNGVMQSRNLPHSPEMLFVNAFFYSIVVSIVIFIVLGGLRLLKRQDTAQRYAAATMEDASGDTRGTSGDSTEKPADRLTLYKGITLVGIGLLVVLALGFDIDIGFAAFVVGLTLALIAPRKQAGVLGRMPWSVILLITGIVTYVGVLEKTGTIDYVTQLIAKVGNPVIAALAASYVGGVVSAFASTTGFLAAIIPLAAPILQDPSISSIGVVSAIAIASSIVDISPFSTNGALLLANVQGVNERVFFKELLLVSAIIVALGPGIAWLAFVLMGIV</sequence>
<proteinExistence type="predicted"/>
<evidence type="ECO:0000313" key="4">
    <source>
        <dbReference type="Proteomes" id="UP000677436"/>
    </source>
</evidence>
<dbReference type="AlphaFoldDB" id="A0A8D5UEA3"/>
<feature type="domain" description="Dicarboxylate carrier MatC N-terminal" evidence="2">
    <location>
        <begin position="1"/>
        <end position="149"/>
    </location>
</feature>
<reference evidence="3" key="1">
    <citation type="journal article" date="2013" name="Int. J. Syst. Evol. Microbiol.">
        <title>Polycladomyces abyssicola gen. nov., sp. nov., a thermophilic filamentous bacterium isolated from hemipelagic sediment.</title>
        <authorList>
            <person name="Tsubouchi T."/>
            <person name="Shimane Y."/>
            <person name="Mori K."/>
            <person name="Usui K."/>
            <person name="Hiraki T."/>
            <person name="Tame A."/>
            <person name="Uematsu K."/>
            <person name="Maruyama T."/>
            <person name="Hatada Y."/>
        </authorList>
    </citation>
    <scope>NUCLEOTIDE SEQUENCE</scope>
    <source>
        <strain evidence="3">JIR-001</strain>
    </source>
</reference>
<feature type="transmembrane region" description="Helical" evidence="1">
    <location>
        <begin position="93"/>
        <end position="123"/>
    </location>
</feature>